<protein>
    <submittedName>
        <fullName evidence="2">Uncharacterized protein</fullName>
    </submittedName>
</protein>
<sequence>YGSPEDNSCLEVCPYAHTPHHVQRLTITNQHIRCVRMCLNFIHFGCNESECPLYHPAPESILPLQNQVPRPHLPSDSEEVNDNTIPSRDEISAVSHAPNGTQPTHANQQSPETQETQEIQPLSSHHKVDTSQQSFPLPHTVGEAQRCGDGPLSEQTEAPEHAPGHVHSNHPHTDYSAVDLSTFPRRSRRS</sequence>
<proteinExistence type="predicted"/>
<feature type="non-terminal residue" evidence="2">
    <location>
        <position position="190"/>
    </location>
</feature>
<feature type="compositionally biased region" description="Polar residues" evidence="1">
    <location>
        <begin position="98"/>
        <end position="123"/>
    </location>
</feature>
<gene>
    <name evidence="2" type="ORF">SARC_16216</name>
</gene>
<dbReference type="EMBL" id="KQ249189">
    <property type="protein sequence ID" value="KNC71248.1"/>
    <property type="molecule type" value="Genomic_DNA"/>
</dbReference>
<keyword evidence="3" id="KW-1185">Reference proteome</keyword>
<dbReference type="Proteomes" id="UP000054560">
    <property type="component" value="Unassembled WGS sequence"/>
</dbReference>
<reference evidence="2 3" key="1">
    <citation type="submission" date="2011-02" db="EMBL/GenBank/DDBJ databases">
        <title>The Genome Sequence of Sphaeroforma arctica JP610.</title>
        <authorList>
            <consortium name="The Broad Institute Genome Sequencing Platform"/>
            <person name="Russ C."/>
            <person name="Cuomo C."/>
            <person name="Young S.K."/>
            <person name="Zeng Q."/>
            <person name="Gargeya S."/>
            <person name="Alvarado L."/>
            <person name="Berlin A."/>
            <person name="Chapman S.B."/>
            <person name="Chen Z."/>
            <person name="Freedman E."/>
            <person name="Gellesch M."/>
            <person name="Goldberg J."/>
            <person name="Griggs A."/>
            <person name="Gujja S."/>
            <person name="Heilman E."/>
            <person name="Heiman D."/>
            <person name="Howarth C."/>
            <person name="Mehta T."/>
            <person name="Neiman D."/>
            <person name="Pearson M."/>
            <person name="Roberts A."/>
            <person name="Saif S."/>
            <person name="Shea T."/>
            <person name="Shenoy N."/>
            <person name="Sisk P."/>
            <person name="Stolte C."/>
            <person name="Sykes S."/>
            <person name="White J."/>
            <person name="Yandava C."/>
            <person name="Burger G."/>
            <person name="Gray M.W."/>
            <person name="Holland P.W.H."/>
            <person name="King N."/>
            <person name="Lang F.B.F."/>
            <person name="Roger A.J."/>
            <person name="Ruiz-Trillo I."/>
            <person name="Haas B."/>
            <person name="Nusbaum C."/>
            <person name="Birren B."/>
        </authorList>
    </citation>
    <scope>NUCLEOTIDE SEQUENCE [LARGE SCALE GENOMIC DNA]</scope>
    <source>
        <strain evidence="2 3">JP610</strain>
    </source>
</reference>
<accession>A0A0L0F4W8</accession>
<dbReference type="GeneID" id="25916720"/>
<organism evidence="2 3">
    <name type="scientific">Sphaeroforma arctica JP610</name>
    <dbReference type="NCBI Taxonomy" id="667725"/>
    <lineage>
        <taxon>Eukaryota</taxon>
        <taxon>Ichthyosporea</taxon>
        <taxon>Ichthyophonida</taxon>
        <taxon>Sphaeroforma</taxon>
    </lineage>
</organism>
<evidence type="ECO:0000313" key="3">
    <source>
        <dbReference type="Proteomes" id="UP000054560"/>
    </source>
</evidence>
<feature type="region of interest" description="Disordered" evidence="1">
    <location>
        <begin position="65"/>
        <end position="84"/>
    </location>
</feature>
<dbReference type="RefSeq" id="XP_014145150.1">
    <property type="nucleotide sequence ID" value="XM_014289675.1"/>
</dbReference>
<name>A0A0L0F4W8_9EUKA</name>
<feature type="non-terminal residue" evidence="2">
    <location>
        <position position="1"/>
    </location>
</feature>
<dbReference type="AlphaFoldDB" id="A0A0L0F4W8"/>
<evidence type="ECO:0000256" key="1">
    <source>
        <dbReference type="SAM" id="MobiDB-lite"/>
    </source>
</evidence>
<feature type="region of interest" description="Disordered" evidence="1">
    <location>
        <begin position="93"/>
        <end position="190"/>
    </location>
</feature>
<evidence type="ECO:0000313" key="2">
    <source>
        <dbReference type="EMBL" id="KNC71248.1"/>
    </source>
</evidence>